<gene>
    <name evidence="1" type="ORF">BFS16_12065</name>
</gene>
<accession>A0A2K0XC30</accession>
<evidence type="ECO:0000313" key="1">
    <source>
        <dbReference type="EMBL" id="PNP92063.1"/>
    </source>
</evidence>
<dbReference type="EMBL" id="NBAX01000013">
    <property type="protein sequence ID" value="PNP92063.1"/>
    <property type="molecule type" value="Genomic_DNA"/>
</dbReference>
<sequence length="161" mass="18518">MHGFIYQISDVPVAKDDYIESSELEEGDLFDYCSEVSAREMVSAINSLPKELPATMFSCNKREITFLGGDKQFIQDWQVKLHKQIEHVQPEDLAEGRQGTTLYLYRIEKILENVLGTSALFVDKDYNGCYPVKSTDFLFDCIARFSRGDKFYIGGILDYHF</sequence>
<reference evidence="1 2" key="1">
    <citation type="submission" date="2017-03" db="EMBL/GenBank/DDBJ databases">
        <authorList>
            <person name="Afonso C.L."/>
            <person name="Miller P.J."/>
            <person name="Scott M.A."/>
            <person name="Spackman E."/>
            <person name="Goraichik I."/>
            <person name="Dimitrov K.M."/>
            <person name="Suarez D.L."/>
            <person name="Swayne D.E."/>
        </authorList>
    </citation>
    <scope>NUCLEOTIDE SEQUENCE [LARGE SCALE GENOMIC DNA]</scope>
    <source>
        <strain evidence="1 2">DNF00076</strain>
    </source>
</reference>
<dbReference type="Proteomes" id="UP000236634">
    <property type="component" value="Unassembled WGS sequence"/>
</dbReference>
<dbReference type="RefSeq" id="WP_103004156.1">
    <property type="nucleotide sequence ID" value="NZ_NBAX01000013.1"/>
</dbReference>
<organism evidence="1 2">
    <name type="scientific">Hoylesella timonensis</name>
    <dbReference type="NCBI Taxonomy" id="386414"/>
    <lineage>
        <taxon>Bacteria</taxon>
        <taxon>Pseudomonadati</taxon>
        <taxon>Bacteroidota</taxon>
        <taxon>Bacteroidia</taxon>
        <taxon>Bacteroidales</taxon>
        <taxon>Prevotellaceae</taxon>
        <taxon>Hoylesella</taxon>
    </lineage>
</organism>
<name>A0A2K0XC30_9BACT</name>
<comment type="caution">
    <text evidence="1">The sequence shown here is derived from an EMBL/GenBank/DDBJ whole genome shotgun (WGS) entry which is preliminary data.</text>
</comment>
<protein>
    <submittedName>
        <fullName evidence="1">Uncharacterized protein</fullName>
    </submittedName>
</protein>
<evidence type="ECO:0000313" key="2">
    <source>
        <dbReference type="Proteomes" id="UP000236634"/>
    </source>
</evidence>
<proteinExistence type="predicted"/>
<dbReference type="AlphaFoldDB" id="A0A2K0XC30"/>